<protein>
    <submittedName>
        <fullName evidence="7">Cytochrome c oxidase assembly protein</fullName>
    </submittedName>
</protein>
<keyword evidence="3 6" id="KW-0812">Transmembrane</keyword>
<name>A0A9X1YB51_9PROT</name>
<comment type="caution">
    <text evidence="7">The sequence shown here is derived from an EMBL/GenBank/DDBJ whole genome shotgun (WGS) entry which is preliminary data.</text>
</comment>
<dbReference type="RefSeq" id="WP_248669553.1">
    <property type="nucleotide sequence ID" value="NZ_JALPRX010000126.1"/>
</dbReference>
<keyword evidence="8" id="KW-1185">Reference proteome</keyword>
<feature type="transmembrane region" description="Helical" evidence="6">
    <location>
        <begin position="24"/>
        <end position="41"/>
    </location>
</feature>
<sequence length="239" mass="24336">MPETGLAYCGAPPLPGGLAWNPDPLLLAALLLGLLPAWRAAGRSGGSRRSLLAGWGLLALALLSPLCGLSVALFSARVAQHLVILLAAAPLLALALPARAPAAGSIAASVPAFAVALWAWHMPGPYALALHSHLAYWAMHASLLATACWLWRGLLARLEAALVAGVVTAAQTGALGALLTMAPRALFADHALTTLPWGLTPLEDQQLGGLLMWVPGGLVFAAAAAAALMRSLRGTGEAA</sequence>
<accession>A0A9X1YB51</accession>
<dbReference type="EMBL" id="JALPRX010000126">
    <property type="protein sequence ID" value="MCK8787504.1"/>
    <property type="molecule type" value="Genomic_DNA"/>
</dbReference>
<evidence type="ECO:0000313" key="8">
    <source>
        <dbReference type="Proteomes" id="UP001139516"/>
    </source>
</evidence>
<feature type="transmembrane region" description="Helical" evidence="6">
    <location>
        <begin position="103"/>
        <end position="122"/>
    </location>
</feature>
<evidence type="ECO:0000256" key="1">
    <source>
        <dbReference type="ARBA" id="ARBA00004651"/>
    </source>
</evidence>
<dbReference type="Proteomes" id="UP001139516">
    <property type="component" value="Unassembled WGS sequence"/>
</dbReference>
<keyword evidence="2" id="KW-1003">Cell membrane</keyword>
<dbReference type="GO" id="GO:0005886">
    <property type="term" value="C:plasma membrane"/>
    <property type="evidence" value="ECO:0007669"/>
    <property type="project" value="UniProtKB-SubCell"/>
</dbReference>
<evidence type="ECO:0000313" key="7">
    <source>
        <dbReference type="EMBL" id="MCK8787504.1"/>
    </source>
</evidence>
<feature type="transmembrane region" description="Helical" evidence="6">
    <location>
        <begin position="53"/>
        <end position="72"/>
    </location>
</feature>
<organism evidence="7 8">
    <name type="scientific">Roseomonas acroporae</name>
    <dbReference type="NCBI Taxonomy" id="2937791"/>
    <lineage>
        <taxon>Bacteria</taxon>
        <taxon>Pseudomonadati</taxon>
        <taxon>Pseudomonadota</taxon>
        <taxon>Alphaproteobacteria</taxon>
        <taxon>Acetobacterales</taxon>
        <taxon>Roseomonadaceae</taxon>
        <taxon>Roseomonas</taxon>
    </lineage>
</organism>
<proteinExistence type="predicted"/>
<feature type="transmembrane region" description="Helical" evidence="6">
    <location>
        <begin position="161"/>
        <end position="187"/>
    </location>
</feature>
<feature type="transmembrane region" description="Helical" evidence="6">
    <location>
        <begin position="134"/>
        <end position="154"/>
    </location>
</feature>
<reference evidence="7" key="1">
    <citation type="submission" date="2022-04" db="EMBL/GenBank/DDBJ databases">
        <title>Roseomonas acroporae sp. nov., isolated from coral Acropora digitifera.</title>
        <authorList>
            <person name="Sun H."/>
        </authorList>
    </citation>
    <scope>NUCLEOTIDE SEQUENCE</scope>
    <source>
        <strain evidence="7">NAR14</strain>
    </source>
</reference>
<comment type="subcellular location">
    <subcellularLocation>
        <location evidence="1">Cell membrane</location>
        <topology evidence="1">Multi-pass membrane protein</topology>
    </subcellularLocation>
</comment>
<feature type="transmembrane region" description="Helical" evidence="6">
    <location>
        <begin position="207"/>
        <end position="229"/>
    </location>
</feature>
<evidence type="ECO:0000256" key="2">
    <source>
        <dbReference type="ARBA" id="ARBA00022475"/>
    </source>
</evidence>
<evidence type="ECO:0000256" key="6">
    <source>
        <dbReference type="SAM" id="Phobius"/>
    </source>
</evidence>
<dbReference type="InterPro" id="IPR019108">
    <property type="entry name" value="Caa3_assmbl_CtaG-rel"/>
</dbReference>
<keyword evidence="5 6" id="KW-0472">Membrane</keyword>
<keyword evidence="4 6" id="KW-1133">Transmembrane helix</keyword>
<feature type="transmembrane region" description="Helical" evidence="6">
    <location>
        <begin position="78"/>
        <end position="96"/>
    </location>
</feature>
<dbReference type="Pfam" id="PF09678">
    <property type="entry name" value="Caa3_CtaG"/>
    <property type="match status" value="2"/>
</dbReference>
<evidence type="ECO:0000256" key="4">
    <source>
        <dbReference type="ARBA" id="ARBA00022989"/>
    </source>
</evidence>
<evidence type="ECO:0000256" key="3">
    <source>
        <dbReference type="ARBA" id="ARBA00022692"/>
    </source>
</evidence>
<evidence type="ECO:0000256" key="5">
    <source>
        <dbReference type="ARBA" id="ARBA00023136"/>
    </source>
</evidence>
<gene>
    <name evidence="7" type="ORF">M0638_24335</name>
</gene>
<dbReference type="AlphaFoldDB" id="A0A9X1YB51"/>